<keyword evidence="1" id="KW-0472">Membrane</keyword>
<accession>A0A2T1EBB5</accession>
<dbReference type="OrthoDB" id="581918at2"/>
<reference evidence="2 3" key="2">
    <citation type="submission" date="2018-03" db="EMBL/GenBank/DDBJ databases">
        <title>The ancient ancestry and fast evolution of plastids.</title>
        <authorList>
            <person name="Moore K.R."/>
            <person name="Magnabosco C."/>
            <person name="Momper L."/>
            <person name="Gold D.A."/>
            <person name="Bosak T."/>
            <person name="Fournier G.P."/>
        </authorList>
    </citation>
    <scope>NUCLEOTIDE SEQUENCE [LARGE SCALE GENOMIC DNA]</scope>
    <source>
        <strain evidence="2 3">ULC18</strain>
    </source>
</reference>
<sequence length="168" mass="19041">MAVNNGLIITLFILVATSLAVGYGFGVKAQHFPFTAEIGFSEQQWQFLRWWVKLALITGVLLPIFLFIQAWGQPSLLIFWGSYLLVVAVQLISERVFSRWLVPSIVVPIGFFYTVFRLWQLLDGFTHLPLSRLALVGFVGVVLFWAANLAMLMMMAIPTVYQGQKLQE</sequence>
<dbReference type="Proteomes" id="UP000239576">
    <property type="component" value="Unassembled WGS sequence"/>
</dbReference>
<organism evidence="2 3">
    <name type="scientific">Stenomitos frigidus ULC18</name>
    <dbReference type="NCBI Taxonomy" id="2107698"/>
    <lineage>
        <taxon>Bacteria</taxon>
        <taxon>Bacillati</taxon>
        <taxon>Cyanobacteriota</taxon>
        <taxon>Cyanophyceae</taxon>
        <taxon>Leptolyngbyales</taxon>
        <taxon>Leptolyngbyaceae</taxon>
        <taxon>Stenomitos</taxon>
    </lineage>
</organism>
<comment type="caution">
    <text evidence="2">The sequence shown here is derived from an EMBL/GenBank/DDBJ whole genome shotgun (WGS) entry which is preliminary data.</text>
</comment>
<reference evidence="3" key="1">
    <citation type="submission" date="2018-02" db="EMBL/GenBank/DDBJ databases">
        <authorList>
            <person name="Moore K."/>
            <person name="Momper L."/>
        </authorList>
    </citation>
    <scope>NUCLEOTIDE SEQUENCE [LARGE SCALE GENOMIC DNA]</scope>
    <source>
        <strain evidence="3">ULC18</strain>
    </source>
</reference>
<dbReference type="RefSeq" id="WP_106256117.1">
    <property type="nucleotide sequence ID" value="NZ_CAWNSW010000006.1"/>
</dbReference>
<dbReference type="AlphaFoldDB" id="A0A2T1EBB5"/>
<gene>
    <name evidence="2" type="ORF">C7B82_09780</name>
</gene>
<feature type="transmembrane region" description="Helical" evidence="1">
    <location>
        <begin position="100"/>
        <end position="122"/>
    </location>
</feature>
<feature type="transmembrane region" description="Helical" evidence="1">
    <location>
        <begin position="47"/>
        <end position="68"/>
    </location>
</feature>
<protein>
    <submittedName>
        <fullName evidence="2">Uncharacterized protein</fullName>
    </submittedName>
</protein>
<evidence type="ECO:0000313" key="2">
    <source>
        <dbReference type="EMBL" id="PSB30052.1"/>
    </source>
</evidence>
<feature type="transmembrane region" description="Helical" evidence="1">
    <location>
        <begin position="134"/>
        <end position="157"/>
    </location>
</feature>
<proteinExistence type="predicted"/>
<evidence type="ECO:0000256" key="1">
    <source>
        <dbReference type="SAM" id="Phobius"/>
    </source>
</evidence>
<feature type="transmembrane region" description="Helical" evidence="1">
    <location>
        <begin position="74"/>
        <end position="93"/>
    </location>
</feature>
<evidence type="ECO:0000313" key="3">
    <source>
        <dbReference type="Proteomes" id="UP000239576"/>
    </source>
</evidence>
<keyword evidence="1" id="KW-1133">Transmembrane helix</keyword>
<keyword evidence="3" id="KW-1185">Reference proteome</keyword>
<feature type="transmembrane region" description="Helical" evidence="1">
    <location>
        <begin position="6"/>
        <end position="26"/>
    </location>
</feature>
<dbReference type="EMBL" id="PVWK01000056">
    <property type="protein sequence ID" value="PSB30052.1"/>
    <property type="molecule type" value="Genomic_DNA"/>
</dbReference>
<name>A0A2T1EBB5_9CYAN</name>
<keyword evidence="1" id="KW-0812">Transmembrane</keyword>